<gene>
    <name evidence="5" type="ORF">JOE61_001856</name>
</gene>
<evidence type="ECO:0000256" key="1">
    <source>
        <dbReference type="ARBA" id="ARBA00004418"/>
    </source>
</evidence>
<dbReference type="Gene3D" id="3.40.190.10">
    <property type="entry name" value="Periplasmic binding protein-like II"/>
    <property type="match status" value="1"/>
</dbReference>
<name>A0ABS2MA18_9ACTN</name>
<comment type="caution">
    <text evidence="5">The sequence shown here is derived from an EMBL/GenBank/DDBJ whole genome shotgun (WGS) entry which is preliminary data.</text>
</comment>
<evidence type="ECO:0000256" key="2">
    <source>
        <dbReference type="ARBA" id="ARBA00010742"/>
    </source>
</evidence>
<protein>
    <submittedName>
        <fullName evidence="5">ABC-type nitrate/sulfonate/bicarbonate transport system substrate-binding protein</fullName>
    </submittedName>
</protein>
<reference evidence="5 6" key="1">
    <citation type="submission" date="2021-01" db="EMBL/GenBank/DDBJ databases">
        <title>Sequencing the genomes of 1000 actinobacteria strains.</title>
        <authorList>
            <person name="Klenk H.-P."/>
        </authorList>
    </citation>
    <scope>NUCLEOTIDE SEQUENCE [LARGE SCALE GENOMIC DNA]</scope>
    <source>
        <strain evidence="5 6">DSM 18239</strain>
    </source>
</reference>
<dbReference type="Proteomes" id="UP000732378">
    <property type="component" value="Unassembled WGS sequence"/>
</dbReference>
<accession>A0ABS2MA18</accession>
<proteinExistence type="inferred from homology"/>
<feature type="chain" id="PRO_5045794924" evidence="4">
    <location>
        <begin position="30"/>
        <end position="353"/>
    </location>
</feature>
<comment type="subcellular location">
    <subcellularLocation>
        <location evidence="1">Periplasm</location>
    </subcellularLocation>
</comment>
<evidence type="ECO:0000256" key="3">
    <source>
        <dbReference type="ARBA" id="ARBA00022729"/>
    </source>
</evidence>
<feature type="signal peptide" evidence="4">
    <location>
        <begin position="1"/>
        <end position="29"/>
    </location>
</feature>
<dbReference type="PANTHER" id="PTHR30024:SF47">
    <property type="entry name" value="TAURINE-BINDING PERIPLASMIC PROTEIN"/>
    <property type="match status" value="1"/>
</dbReference>
<dbReference type="PROSITE" id="PS51257">
    <property type="entry name" value="PROKAR_LIPOPROTEIN"/>
    <property type="match status" value="1"/>
</dbReference>
<dbReference type="PANTHER" id="PTHR30024">
    <property type="entry name" value="ALIPHATIC SULFONATES-BINDING PROTEIN-RELATED"/>
    <property type="match status" value="1"/>
</dbReference>
<dbReference type="RefSeq" id="WP_193669819.1">
    <property type="nucleotide sequence ID" value="NZ_JACDTV010000010.1"/>
</dbReference>
<evidence type="ECO:0000313" key="6">
    <source>
        <dbReference type="Proteomes" id="UP000732378"/>
    </source>
</evidence>
<dbReference type="SUPFAM" id="SSF53850">
    <property type="entry name" value="Periplasmic binding protein-like II"/>
    <property type="match status" value="1"/>
</dbReference>
<organism evidence="5 6">
    <name type="scientific">Nocardioides salarius</name>
    <dbReference type="NCBI Taxonomy" id="374513"/>
    <lineage>
        <taxon>Bacteria</taxon>
        <taxon>Bacillati</taxon>
        <taxon>Actinomycetota</taxon>
        <taxon>Actinomycetes</taxon>
        <taxon>Propionibacteriales</taxon>
        <taxon>Nocardioidaceae</taxon>
        <taxon>Nocardioides</taxon>
    </lineage>
</organism>
<evidence type="ECO:0000256" key="4">
    <source>
        <dbReference type="SAM" id="SignalP"/>
    </source>
</evidence>
<keyword evidence="6" id="KW-1185">Reference proteome</keyword>
<sequence>MKTKKFVQALTASATLVLVAAGCSGGSEADGADGDVIRFAFAPDPVWDLMDDAGVIAEWEEENGVTIETSSTWDEFTYFAGGHGDIVSMSTQETPVLEAETGIKTVTFGKYNYLRVPLYRRAGDPYETLADIPKGSKICVSGPTSNTTFWTVAAQQLHGLDYRVGGGDFDLMVNDHFVNPTNLLRGDCEAAAVIPEAAVPQMRKGELEIMYDGKLPFQLYNTFAPTDDGEKHILGNNFVATEEWFDENEDLAVKFLELWDTGIAMWQEQKAETIAKYPQHFSVESDDDIAYITDFITEDDRDWFVDTVFLDQEWIDAETQVWSLMHELDPDNVNYLAEDAPTPRFEALGTSDD</sequence>
<keyword evidence="3 4" id="KW-0732">Signal</keyword>
<dbReference type="EMBL" id="JAFBBZ010000001">
    <property type="protein sequence ID" value="MBM7508042.1"/>
    <property type="molecule type" value="Genomic_DNA"/>
</dbReference>
<evidence type="ECO:0000313" key="5">
    <source>
        <dbReference type="EMBL" id="MBM7508042.1"/>
    </source>
</evidence>
<comment type="similarity">
    <text evidence="2">Belongs to the bacterial solute-binding protein SsuA/TauA family.</text>
</comment>